<dbReference type="SUPFAM" id="SSF88946">
    <property type="entry name" value="Sigma2 domain of RNA polymerase sigma factors"/>
    <property type="match status" value="1"/>
</dbReference>
<feature type="region of interest" description="Disordered" evidence="6">
    <location>
        <begin position="195"/>
        <end position="224"/>
    </location>
</feature>
<dbReference type="GO" id="GO:0006352">
    <property type="term" value="P:DNA-templated transcription initiation"/>
    <property type="evidence" value="ECO:0007669"/>
    <property type="project" value="InterPro"/>
</dbReference>
<dbReference type="Gene3D" id="1.10.1740.10">
    <property type="match status" value="1"/>
</dbReference>
<dbReference type="InterPro" id="IPR013325">
    <property type="entry name" value="RNA_pol_sigma_r2"/>
</dbReference>
<keyword evidence="2" id="KW-0805">Transcription regulation</keyword>
<dbReference type="EMBL" id="FNSD01000001">
    <property type="protein sequence ID" value="SEB61766.1"/>
    <property type="molecule type" value="Genomic_DNA"/>
</dbReference>
<feature type="compositionally biased region" description="Basic and acidic residues" evidence="6">
    <location>
        <begin position="195"/>
        <end position="209"/>
    </location>
</feature>
<feature type="domain" description="RNA polymerase sigma factor 70 region 4 type 2" evidence="8">
    <location>
        <begin position="236"/>
        <end position="288"/>
    </location>
</feature>
<organism evidence="9 10">
    <name type="scientific">Terriglobus roseus</name>
    <dbReference type="NCBI Taxonomy" id="392734"/>
    <lineage>
        <taxon>Bacteria</taxon>
        <taxon>Pseudomonadati</taxon>
        <taxon>Acidobacteriota</taxon>
        <taxon>Terriglobia</taxon>
        <taxon>Terriglobales</taxon>
        <taxon>Acidobacteriaceae</taxon>
        <taxon>Terriglobus</taxon>
    </lineage>
</organism>
<proteinExistence type="inferred from homology"/>
<evidence type="ECO:0000256" key="6">
    <source>
        <dbReference type="SAM" id="MobiDB-lite"/>
    </source>
</evidence>
<sequence length="300" mass="33251">MPITMTMGLPGGSRFARGRSAKLLDATPKASLPEILLGSTAAEELLPTTLRGAELPVVRDNRGTLLPLHGDVSLLRTAEEPADREPWRGETAVPPALDAAKAAEIDALHRLVYACMRGDGAAWQQLVISQHRRVYGICYRFTGSPTDAEDLTQDVFLKVYRNLTGFDPAKGAFTTWLTTLTRNLLVDHFRRTRQDRATDSLDESSREGEDGPTMADRLADSRPNQLQQVAQAELRVRIQHALKQLSPELREAVILRDLQDMDYKEIAAVLKVPEGTVKSRISRGRAEMARMLGRTEGKVM</sequence>
<protein>
    <submittedName>
        <fullName evidence="9">RNA polymerase sigma-70 factor, ECF subfamily</fullName>
    </submittedName>
</protein>
<comment type="similarity">
    <text evidence="1">Belongs to the sigma-70 factor family. ECF subfamily.</text>
</comment>
<gene>
    <name evidence="9" type="ORF">SAMN05443244_1345</name>
</gene>
<evidence type="ECO:0000256" key="3">
    <source>
        <dbReference type="ARBA" id="ARBA00023082"/>
    </source>
</evidence>
<dbReference type="PANTHER" id="PTHR43133:SF8">
    <property type="entry name" value="RNA POLYMERASE SIGMA FACTOR HI_1459-RELATED"/>
    <property type="match status" value="1"/>
</dbReference>
<evidence type="ECO:0000256" key="2">
    <source>
        <dbReference type="ARBA" id="ARBA00023015"/>
    </source>
</evidence>
<evidence type="ECO:0000256" key="5">
    <source>
        <dbReference type="ARBA" id="ARBA00023163"/>
    </source>
</evidence>
<dbReference type="NCBIfam" id="TIGR02937">
    <property type="entry name" value="sigma70-ECF"/>
    <property type="match status" value="1"/>
</dbReference>
<dbReference type="GO" id="GO:0016987">
    <property type="term" value="F:sigma factor activity"/>
    <property type="evidence" value="ECO:0007669"/>
    <property type="project" value="UniProtKB-KW"/>
</dbReference>
<keyword evidence="3" id="KW-0731">Sigma factor</keyword>
<dbReference type="InterPro" id="IPR036388">
    <property type="entry name" value="WH-like_DNA-bd_sf"/>
</dbReference>
<keyword evidence="4" id="KW-0238">DNA-binding</keyword>
<dbReference type="SUPFAM" id="SSF88659">
    <property type="entry name" value="Sigma3 and sigma4 domains of RNA polymerase sigma factors"/>
    <property type="match status" value="1"/>
</dbReference>
<dbReference type="InterPro" id="IPR013324">
    <property type="entry name" value="RNA_pol_sigma_r3/r4-like"/>
</dbReference>
<name>A0A1H4KU79_9BACT</name>
<dbReference type="Proteomes" id="UP000182409">
    <property type="component" value="Unassembled WGS sequence"/>
</dbReference>
<dbReference type="Pfam" id="PF04542">
    <property type="entry name" value="Sigma70_r2"/>
    <property type="match status" value="1"/>
</dbReference>
<evidence type="ECO:0000313" key="10">
    <source>
        <dbReference type="Proteomes" id="UP000182409"/>
    </source>
</evidence>
<dbReference type="PANTHER" id="PTHR43133">
    <property type="entry name" value="RNA POLYMERASE ECF-TYPE SIGMA FACTO"/>
    <property type="match status" value="1"/>
</dbReference>
<feature type="domain" description="RNA polymerase sigma-70 region 2" evidence="7">
    <location>
        <begin position="130"/>
        <end position="193"/>
    </location>
</feature>
<dbReference type="RefSeq" id="WP_244501986.1">
    <property type="nucleotide sequence ID" value="NZ_FNSD01000001.1"/>
</dbReference>
<dbReference type="Pfam" id="PF08281">
    <property type="entry name" value="Sigma70_r4_2"/>
    <property type="match status" value="1"/>
</dbReference>
<evidence type="ECO:0000259" key="8">
    <source>
        <dbReference type="Pfam" id="PF08281"/>
    </source>
</evidence>
<dbReference type="InterPro" id="IPR039425">
    <property type="entry name" value="RNA_pol_sigma-70-like"/>
</dbReference>
<evidence type="ECO:0000313" key="9">
    <source>
        <dbReference type="EMBL" id="SEB61766.1"/>
    </source>
</evidence>
<dbReference type="CDD" id="cd06171">
    <property type="entry name" value="Sigma70_r4"/>
    <property type="match status" value="1"/>
</dbReference>
<evidence type="ECO:0000259" key="7">
    <source>
        <dbReference type="Pfam" id="PF04542"/>
    </source>
</evidence>
<dbReference type="Gene3D" id="1.10.10.10">
    <property type="entry name" value="Winged helix-like DNA-binding domain superfamily/Winged helix DNA-binding domain"/>
    <property type="match status" value="1"/>
</dbReference>
<keyword evidence="5" id="KW-0804">Transcription</keyword>
<dbReference type="GO" id="GO:0003677">
    <property type="term" value="F:DNA binding"/>
    <property type="evidence" value="ECO:0007669"/>
    <property type="project" value="UniProtKB-KW"/>
</dbReference>
<dbReference type="InterPro" id="IPR014284">
    <property type="entry name" value="RNA_pol_sigma-70_dom"/>
</dbReference>
<dbReference type="InterPro" id="IPR013249">
    <property type="entry name" value="RNA_pol_sigma70_r4_t2"/>
</dbReference>
<reference evidence="9 10" key="1">
    <citation type="submission" date="2016-10" db="EMBL/GenBank/DDBJ databases">
        <authorList>
            <person name="de Groot N.N."/>
        </authorList>
    </citation>
    <scope>NUCLEOTIDE SEQUENCE [LARGE SCALE GENOMIC DNA]</scope>
    <source>
        <strain evidence="9 10">AB35.6</strain>
    </source>
</reference>
<accession>A0A1H4KU79</accession>
<evidence type="ECO:0000256" key="4">
    <source>
        <dbReference type="ARBA" id="ARBA00023125"/>
    </source>
</evidence>
<dbReference type="InterPro" id="IPR007627">
    <property type="entry name" value="RNA_pol_sigma70_r2"/>
</dbReference>
<evidence type="ECO:0000256" key="1">
    <source>
        <dbReference type="ARBA" id="ARBA00010641"/>
    </source>
</evidence>
<dbReference type="AlphaFoldDB" id="A0A1H4KU79"/>